<keyword evidence="1" id="KW-1133">Transmembrane helix</keyword>
<keyword evidence="1" id="KW-0472">Membrane</keyword>
<gene>
    <name evidence="2" type="ORF">ED312_08625</name>
</gene>
<evidence type="ECO:0008006" key="4">
    <source>
        <dbReference type="Google" id="ProtNLM"/>
    </source>
</evidence>
<accession>A0A3N0EL54</accession>
<keyword evidence="1" id="KW-0812">Transmembrane</keyword>
<dbReference type="RefSeq" id="WP_123215600.1">
    <property type="nucleotide sequence ID" value="NZ_RJTM01000059.1"/>
</dbReference>
<comment type="caution">
    <text evidence="2">The sequence shown here is derived from an EMBL/GenBank/DDBJ whole genome shotgun (WGS) entry which is preliminary data.</text>
</comment>
<dbReference type="AlphaFoldDB" id="A0A3N0EL54"/>
<proteinExistence type="predicted"/>
<keyword evidence="3" id="KW-1185">Reference proteome</keyword>
<dbReference type="OrthoDB" id="1190115at2"/>
<dbReference type="Proteomes" id="UP000267469">
    <property type="component" value="Unassembled WGS sequence"/>
</dbReference>
<evidence type="ECO:0000313" key="2">
    <source>
        <dbReference type="EMBL" id="RNL88502.1"/>
    </source>
</evidence>
<sequence length="131" mass="14806">MAVLKKKYRKVKASTLMETLVATVLIVVIFMVTSLVLNNLFSGSVSQHTGKIENRLRTLEYMVQRNKIELPYSEDFGEWNISVLVEPQSGTYGVSPSAASGYREVAVEAKQKNTDKKIVQKIICRNEPKQR</sequence>
<feature type="transmembrane region" description="Helical" evidence="1">
    <location>
        <begin position="20"/>
        <end position="41"/>
    </location>
</feature>
<organism evidence="2 3">
    <name type="scientific">Sinomicrobium pectinilyticum</name>
    <dbReference type="NCBI Taxonomy" id="1084421"/>
    <lineage>
        <taxon>Bacteria</taxon>
        <taxon>Pseudomonadati</taxon>
        <taxon>Bacteroidota</taxon>
        <taxon>Flavobacteriia</taxon>
        <taxon>Flavobacteriales</taxon>
        <taxon>Flavobacteriaceae</taxon>
        <taxon>Sinomicrobium</taxon>
    </lineage>
</organism>
<evidence type="ECO:0000256" key="1">
    <source>
        <dbReference type="SAM" id="Phobius"/>
    </source>
</evidence>
<name>A0A3N0EL54_SINP1</name>
<protein>
    <recommendedName>
        <fullName evidence="4">Type II secretion system protein</fullName>
    </recommendedName>
</protein>
<reference evidence="2 3" key="1">
    <citation type="submission" date="2018-10" db="EMBL/GenBank/DDBJ databases">
        <title>Sinomicrobium pectinilyticum sp. nov., a pectinase-producing bacterium isolated from alkaline and saline soil, and emended description of the genus Sinomicrobium.</title>
        <authorList>
            <person name="Cheng B."/>
            <person name="Li C."/>
            <person name="Lai Q."/>
            <person name="Du M."/>
            <person name="Shao Z."/>
            <person name="Xu P."/>
            <person name="Yang C."/>
        </authorList>
    </citation>
    <scope>NUCLEOTIDE SEQUENCE [LARGE SCALE GENOMIC DNA]</scope>
    <source>
        <strain evidence="2 3">5DNS001</strain>
    </source>
</reference>
<evidence type="ECO:0000313" key="3">
    <source>
        <dbReference type="Proteomes" id="UP000267469"/>
    </source>
</evidence>
<dbReference type="EMBL" id="RJTM01000059">
    <property type="protein sequence ID" value="RNL88502.1"/>
    <property type="molecule type" value="Genomic_DNA"/>
</dbReference>